<protein>
    <submittedName>
        <fullName evidence="1">Uncharacterized protein</fullName>
    </submittedName>
</protein>
<dbReference type="AlphaFoldDB" id="A0A2P5VX61"/>
<evidence type="ECO:0000313" key="2">
    <source>
        <dbReference type="Proteomes" id="UP000239757"/>
    </source>
</evidence>
<accession>A0A2P5VX61</accession>
<proteinExistence type="predicted"/>
<sequence>MHHLCPRSRRHPSLSRGFAACQALVRFFALHRIKPHAPPLVRAPVNSFEFHSCERTPQAGYLTHALRPIIPDNACILCITAAAGTELADAYSPDTVIASSPGKEVHDPWAFYLHAALLRQAFAHCGKFPTAASRRSLGCVSIPVWLIILSDQLLIIALPFPAVVPLPRAGSYALLTRPPLETPLPVRLAYKAGSELSFIPRHNLYPCASYSPGVRSQKYSHPYPLTSIPRASYPFLFDHGGGQGKIEKLTLGLGIIRLELMTSTTSRFYMKKVCLSMFYSIRVGEAALRNRSDHIDIPSTQHRSSKGSRRLTKARKPGSFRKWIPIRRVHNRMDKLTLTRQFWIQFGIFLGGISKELECNNIDSYRRKRFSIDSNAVPMG</sequence>
<evidence type="ECO:0000313" key="1">
    <source>
        <dbReference type="EMBL" id="PPR83387.1"/>
    </source>
</evidence>
<dbReference type="OrthoDB" id="1721053at2759"/>
<dbReference type="EMBL" id="KZ670374">
    <property type="protein sequence ID" value="PPR83387.1"/>
    <property type="molecule type" value="Genomic_DNA"/>
</dbReference>
<reference evidence="1 2" key="1">
    <citation type="submission" date="2015-01" db="EMBL/GenBank/DDBJ databases">
        <title>Genome of allotetraploid Gossypium barbadense reveals genomic plasticity and fiber elongation in cotton evolution.</title>
        <authorList>
            <person name="Chen X."/>
            <person name="Liu X."/>
            <person name="Zhao B."/>
            <person name="Zheng H."/>
            <person name="Hu Y."/>
            <person name="Lu G."/>
            <person name="Yang C."/>
            <person name="Chen J."/>
            <person name="Shan C."/>
            <person name="Zhang L."/>
            <person name="Zhou Y."/>
            <person name="Wang L."/>
            <person name="Guo W."/>
            <person name="Bai Y."/>
            <person name="Ruan J."/>
            <person name="Shangguan X."/>
            <person name="Mao Y."/>
            <person name="Jiang J."/>
            <person name="Zhu Y."/>
            <person name="Lei J."/>
            <person name="Kang H."/>
            <person name="Chen S."/>
            <person name="He X."/>
            <person name="Wang R."/>
            <person name="Wang Y."/>
            <person name="Chen J."/>
            <person name="Wang L."/>
            <person name="Yu S."/>
            <person name="Wang B."/>
            <person name="Wei J."/>
            <person name="Song S."/>
            <person name="Lu X."/>
            <person name="Gao Z."/>
            <person name="Gu W."/>
            <person name="Deng X."/>
            <person name="Ma D."/>
            <person name="Wang S."/>
            <person name="Liang W."/>
            <person name="Fang L."/>
            <person name="Cai C."/>
            <person name="Zhu X."/>
            <person name="Zhou B."/>
            <person name="Zhang Y."/>
            <person name="Chen Z."/>
            <person name="Xu S."/>
            <person name="Zhu R."/>
            <person name="Wang S."/>
            <person name="Zhang T."/>
            <person name="Zhao G."/>
        </authorList>
    </citation>
    <scope>NUCLEOTIDE SEQUENCE [LARGE SCALE GENOMIC DNA]</scope>
    <source>
        <strain evidence="2">cv. Xinhai21</strain>
        <tissue evidence="1">Leaf</tissue>
    </source>
</reference>
<organism evidence="1 2">
    <name type="scientific">Gossypium barbadense</name>
    <name type="common">Sea Island cotton</name>
    <name type="synonym">Hibiscus barbadensis</name>
    <dbReference type="NCBI Taxonomy" id="3634"/>
    <lineage>
        <taxon>Eukaryota</taxon>
        <taxon>Viridiplantae</taxon>
        <taxon>Streptophyta</taxon>
        <taxon>Embryophyta</taxon>
        <taxon>Tracheophyta</taxon>
        <taxon>Spermatophyta</taxon>
        <taxon>Magnoliopsida</taxon>
        <taxon>eudicotyledons</taxon>
        <taxon>Gunneridae</taxon>
        <taxon>Pentapetalae</taxon>
        <taxon>rosids</taxon>
        <taxon>malvids</taxon>
        <taxon>Malvales</taxon>
        <taxon>Malvaceae</taxon>
        <taxon>Malvoideae</taxon>
        <taxon>Gossypium</taxon>
    </lineage>
</organism>
<name>A0A2P5VX61_GOSBA</name>
<dbReference type="PANTHER" id="PTHR38146">
    <property type="entry name" value="30S RIBOSOMAL PROTEIN S12, CHLOROPLASTIC"/>
    <property type="match status" value="1"/>
</dbReference>
<gene>
    <name evidence="1" type="ORF">GOBAR_AA37329</name>
</gene>
<dbReference type="PANTHER" id="PTHR38146:SF9">
    <property type="entry name" value="UNKNOW PROTEIN"/>
    <property type="match status" value="1"/>
</dbReference>
<dbReference type="Proteomes" id="UP000239757">
    <property type="component" value="Unassembled WGS sequence"/>
</dbReference>